<organism evidence="2">
    <name type="scientific">Nonomuraea gerenzanensis</name>
    <dbReference type="NCBI Taxonomy" id="93944"/>
    <lineage>
        <taxon>Bacteria</taxon>
        <taxon>Bacillati</taxon>
        <taxon>Actinomycetota</taxon>
        <taxon>Actinomycetes</taxon>
        <taxon>Streptosporangiales</taxon>
        <taxon>Streptosporangiaceae</taxon>
        <taxon>Nonomuraea</taxon>
    </lineage>
</organism>
<dbReference type="SUPFAM" id="SSF55729">
    <property type="entry name" value="Acyl-CoA N-acyltransferases (Nat)"/>
    <property type="match status" value="1"/>
</dbReference>
<gene>
    <name evidence="2" type="ORF">BN4615_P4817</name>
</gene>
<feature type="domain" description="N-acetyltransferase" evidence="1">
    <location>
        <begin position="10"/>
        <end position="173"/>
    </location>
</feature>
<dbReference type="InterPro" id="IPR000182">
    <property type="entry name" value="GNAT_dom"/>
</dbReference>
<dbReference type="PROSITE" id="PS51186">
    <property type="entry name" value="GNAT"/>
    <property type="match status" value="1"/>
</dbReference>
<proteinExistence type="predicted"/>
<dbReference type="PANTHER" id="PTHR43792">
    <property type="entry name" value="GNAT FAMILY, PUTATIVE (AFU_ORTHOLOGUE AFUA_3G00765)-RELATED-RELATED"/>
    <property type="match status" value="1"/>
</dbReference>
<protein>
    <submittedName>
        <fullName evidence="2">GCN5-related N-acetyltransferase</fullName>
    </submittedName>
</protein>
<dbReference type="AlphaFoldDB" id="A0A1M4E8T4"/>
<dbReference type="Gene3D" id="3.40.630.30">
    <property type="match status" value="1"/>
</dbReference>
<name>A0A1M4E8T4_9ACTN</name>
<sequence length="181" mass="20833">MPIFLETERLTLRRFNESDADDLYRLHNDPEVMRYLNGGRPTPRQVIVDRTVPRFVNGGFYAAVERGSGGFLGWFHLRPAEDGPEEELELGYRLHKAAWGRGFATEGSLGLIDKAFEELGARRVFAQTMAVNVGSRRVMEKCGLRYARNFRFDWPEPIAGSEHGEVEYELLRADWEAARRR</sequence>
<dbReference type="RefSeq" id="WP_225274693.1">
    <property type="nucleotide sequence ID" value="NZ_CP084058.1"/>
</dbReference>
<keyword evidence="2" id="KW-0808">Transferase</keyword>
<dbReference type="PANTHER" id="PTHR43792:SF16">
    <property type="entry name" value="N-ACETYLTRANSFERASE DOMAIN-CONTAINING PROTEIN"/>
    <property type="match status" value="1"/>
</dbReference>
<evidence type="ECO:0000313" key="2">
    <source>
        <dbReference type="EMBL" id="SBO95301.1"/>
    </source>
</evidence>
<dbReference type="InterPro" id="IPR051531">
    <property type="entry name" value="N-acetyltransferase"/>
</dbReference>
<dbReference type="EMBL" id="LT559118">
    <property type="protein sequence ID" value="SBO95301.1"/>
    <property type="molecule type" value="Genomic_DNA"/>
</dbReference>
<dbReference type="Pfam" id="PF13302">
    <property type="entry name" value="Acetyltransf_3"/>
    <property type="match status" value="1"/>
</dbReference>
<accession>A0A1M4E8T4</accession>
<evidence type="ECO:0000259" key="1">
    <source>
        <dbReference type="PROSITE" id="PS51186"/>
    </source>
</evidence>
<dbReference type="InterPro" id="IPR016181">
    <property type="entry name" value="Acyl_CoA_acyltransferase"/>
</dbReference>
<reference evidence="2" key="1">
    <citation type="submission" date="2016-04" db="EMBL/GenBank/DDBJ databases">
        <authorList>
            <person name="Evans L.H."/>
            <person name="Alamgir A."/>
            <person name="Owens N."/>
            <person name="Weber N.D."/>
            <person name="Virtaneva K."/>
            <person name="Barbian K."/>
            <person name="Babar A."/>
            <person name="Rosenke K."/>
        </authorList>
    </citation>
    <scope>NUCLEOTIDE SEQUENCE</scope>
    <source>
        <strain evidence="2">Nono1</strain>
    </source>
</reference>
<dbReference type="GO" id="GO:0016747">
    <property type="term" value="F:acyltransferase activity, transferring groups other than amino-acyl groups"/>
    <property type="evidence" value="ECO:0007669"/>
    <property type="project" value="InterPro"/>
</dbReference>